<gene>
    <name evidence="1" type="ORF">pdam_00006075</name>
</gene>
<dbReference type="STRING" id="46731.A0A3M6TT13"/>
<name>A0A3M6TT13_POCDA</name>
<protein>
    <submittedName>
        <fullName evidence="1">Uncharacterized protein</fullName>
    </submittedName>
</protein>
<organism evidence="1 2">
    <name type="scientific">Pocillopora damicornis</name>
    <name type="common">Cauliflower coral</name>
    <name type="synonym">Millepora damicornis</name>
    <dbReference type="NCBI Taxonomy" id="46731"/>
    <lineage>
        <taxon>Eukaryota</taxon>
        <taxon>Metazoa</taxon>
        <taxon>Cnidaria</taxon>
        <taxon>Anthozoa</taxon>
        <taxon>Hexacorallia</taxon>
        <taxon>Scleractinia</taxon>
        <taxon>Astrocoeniina</taxon>
        <taxon>Pocilloporidae</taxon>
        <taxon>Pocillopora</taxon>
    </lineage>
</organism>
<dbReference type="InterPro" id="IPR011335">
    <property type="entry name" value="Restrct_endonuc-II-like"/>
</dbReference>
<dbReference type="InterPro" id="IPR011604">
    <property type="entry name" value="PDDEXK-like_dom_sf"/>
</dbReference>
<dbReference type="SUPFAM" id="SSF52980">
    <property type="entry name" value="Restriction endonuclease-like"/>
    <property type="match status" value="1"/>
</dbReference>
<keyword evidence="2" id="KW-1185">Reference proteome</keyword>
<dbReference type="EMBL" id="RCHS01002978">
    <property type="protein sequence ID" value="RMX44486.1"/>
    <property type="molecule type" value="Genomic_DNA"/>
</dbReference>
<accession>A0A3M6TT13</accession>
<dbReference type="PANTHER" id="PTHR46609">
    <property type="entry name" value="EXONUCLEASE, PHAGE-TYPE/RECB, C-TERMINAL DOMAIN-CONTAINING PROTEIN"/>
    <property type="match status" value="1"/>
</dbReference>
<dbReference type="Gene3D" id="3.90.320.10">
    <property type="match status" value="1"/>
</dbReference>
<dbReference type="Proteomes" id="UP000275408">
    <property type="component" value="Unassembled WGS sequence"/>
</dbReference>
<sequence length="362" mass="40758">MPILAGSPDARRHFELAKVKCPETKFHVTPLEACEDPTFCCEDVNGHCKLKRNHAYFAQVQGQMGVSGASWCDFFVYTKKGISVERIAFDPAYWAELRQKLAAKGRKPAELKKADLSFWLQCRGDSCKGLNVKATVEEYFASSREKFIVDPGPNQIYTKHKARECAILLPGPSSQNDAAPRVKYPTTSWGKALEKLPLFTKAEMKKHVENSGKRIGNAEHHSVPTSLKRAKTFLQDEYLKEIEAANDQDYFYFKCKCYHSSKKHEAPHAVQVALCIISGQVVDATCTLVQQVNKTTEDLQDECDENPSLACTSKLQSWHRRGRGDSIHSQPVMDVIVTKVKPDDEKSAKGIRCQLYEARKIT</sequence>
<dbReference type="GO" id="GO:0006281">
    <property type="term" value="P:DNA repair"/>
    <property type="evidence" value="ECO:0007669"/>
    <property type="project" value="UniProtKB-ARBA"/>
</dbReference>
<proteinExistence type="predicted"/>
<reference evidence="1 2" key="1">
    <citation type="journal article" date="2018" name="Sci. Rep.">
        <title>Comparative analysis of the Pocillopora damicornis genome highlights role of immune system in coral evolution.</title>
        <authorList>
            <person name="Cunning R."/>
            <person name="Bay R.A."/>
            <person name="Gillette P."/>
            <person name="Baker A.C."/>
            <person name="Traylor-Knowles N."/>
        </authorList>
    </citation>
    <scope>NUCLEOTIDE SEQUENCE [LARGE SCALE GENOMIC DNA]</scope>
    <source>
        <strain evidence="1">RSMAS</strain>
        <tissue evidence="1">Whole animal</tissue>
    </source>
</reference>
<evidence type="ECO:0000313" key="2">
    <source>
        <dbReference type="Proteomes" id="UP000275408"/>
    </source>
</evidence>
<dbReference type="InterPro" id="IPR051703">
    <property type="entry name" value="NF-kappa-B_Signaling_Reg"/>
</dbReference>
<dbReference type="AlphaFoldDB" id="A0A3M6TT13"/>
<dbReference type="PANTHER" id="PTHR46609:SF8">
    <property type="entry name" value="YQAJ VIRAL RECOMBINASE DOMAIN-CONTAINING PROTEIN"/>
    <property type="match status" value="1"/>
</dbReference>
<comment type="caution">
    <text evidence="1">The sequence shown here is derived from an EMBL/GenBank/DDBJ whole genome shotgun (WGS) entry which is preliminary data.</text>
</comment>
<evidence type="ECO:0000313" key="1">
    <source>
        <dbReference type="EMBL" id="RMX44486.1"/>
    </source>
</evidence>
<dbReference type="OrthoDB" id="5972115at2759"/>